<comment type="similarity">
    <text evidence="3 10">Belongs to the glycosyl hydrolase 76 family.</text>
</comment>
<dbReference type="GO" id="GO:0009272">
    <property type="term" value="P:fungal-type cell wall biogenesis"/>
    <property type="evidence" value="ECO:0007669"/>
    <property type="project" value="TreeGrafter"/>
</dbReference>
<comment type="caution">
    <text evidence="13">The sequence shown here is derived from an EMBL/GenBank/DDBJ whole genome shotgun (WGS) entry which is preliminary data.</text>
</comment>
<evidence type="ECO:0000313" key="13">
    <source>
        <dbReference type="EMBL" id="KZZ98910.1"/>
    </source>
</evidence>
<name>A0A166PTC7_9HYPO</name>
<keyword evidence="9 10" id="KW-0326">Glycosidase</keyword>
<evidence type="ECO:0000256" key="7">
    <source>
        <dbReference type="ARBA" id="ARBA00023136"/>
    </source>
</evidence>
<keyword evidence="12" id="KW-0812">Transmembrane</keyword>
<evidence type="ECO:0000256" key="10">
    <source>
        <dbReference type="PIRNR" id="PIRNR016302"/>
    </source>
</evidence>
<keyword evidence="8" id="KW-0325">Glycoprotein</keyword>
<keyword evidence="12" id="KW-1133">Transmembrane helix</keyword>
<dbReference type="GO" id="GO:0012505">
    <property type="term" value="C:endomembrane system"/>
    <property type="evidence" value="ECO:0007669"/>
    <property type="project" value="UniProtKB-SubCell"/>
</dbReference>
<keyword evidence="6 10" id="KW-0378">Hydrolase</keyword>
<dbReference type="STRING" id="1081109.A0A166PTC7"/>
<keyword evidence="7 12" id="KW-0472">Membrane</keyword>
<dbReference type="SUPFAM" id="SSF48208">
    <property type="entry name" value="Six-hairpin glycosidases"/>
    <property type="match status" value="1"/>
</dbReference>
<dbReference type="Gene3D" id="1.50.10.20">
    <property type="match status" value="1"/>
</dbReference>
<reference evidence="13 14" key="1">
    <citation type="journal article" date="2016" name="Genome Biol. Evol.">
        <title>Divergent and convergent evolution of fungal pathogenicity.</title>
        <authorList>
            <person name="Shang Y."/>
            <person name="Xiao G."/>
            <person name="Zheng P."/>
            <person name="Cen K."/>
            <person name="Zhan S."/>
            <person name="Wang C."/>
        </authorList>
    </citation>
    <scope>NUCLEOTIDE SEQUENCE [LARGE SCALE GENOMIC DNA]</scope>
    <source>
        <strain evidence="13 14">RCEF 2490</strain>
    </source>
</reference>
<dbReference type="PANTHER" id="PTHR12145:SF41">
    <property type="entry name" value="MANNAN ENDO-1,6-ALPHA-MANNOSIDASE"/>
    <property type="match status" value="1"/>
</dbReference>
<dbReference type="InterPro" id="IPR008928">
    <property type="entry name" value="6-hairpin_glycosidase_sf"/>
</dbReference>
<sequence length="422" mass="46072">MSGWAEKDSHTLFVRRAGWEAGAMFGTMIDYWYLTGDTSYNKATMQAMVHQASETNDFMPKNQTRTEGNDDQGFWAMASMTAAENRFPDPPPDQPQWLAVTQAVLNHYAVRWDEANCGGGLRWQIFTFNNGYNYKNTISNGCFFNVAARLARYTGNSSYGDWADKIYTWHQKQGLITPEFAVLDGVNIDQGGGGTCSKIEDAQWSYNIGIMLHGCANMYNATRSDVWKGRLDGLLAYAVKNFVKDGVIFEPGCELAEVCTINPFSFKGYFIRWLAWTMKLAPHTRDTIYPLIRTAAEAAAAVCIGSTPPPAFRGLPGTACGFGWTQKGRFDGFVGVGQQMDALDAIMYTLTDKVAPPVTHDTGGTSKGDPGAGGNNPDRDRLVTLKPITGADKAGAAILTILTIAGVLAGTTSLLWNDKMGS</sequence>
<evidence type="ECO:0000256" key="5">
    <source>
        <dbReference type="ARBA" id="ARBA00022729"/>
    </source>
</evidence>
<feature type="region of interest" description="Disordered" evidence="11">
    <location>
        <begin position="357"/>
        <end position="381"/>
    </location>
</feature>
<dbReference type="GO" id="GO:0008496">
    <property type="term" value="F:mannan endo-1,6-alpha-mannosidase activity"/>
    <property type="evidence" value="ECO:0007669"/>
    <property type="project" value="UniProtKB-UniRule"/>
</dbReference>
<dbReference type="PANTHER" id="PTHR12145">
    <property type="entry name" value="MANNAN ENDO-1,6-ALPHA-MANNOSIDASE DCW1"/>
    <property type="match status" value="1"/>
</dbReference>
<evidence type="ECO:0000256" key="3">
    <source>
        <dbReference type="ARBA" id="ARBA00009699"/>
    </source>
</evidence>
<evidence type="ECO:0000256" key="9">
    <source>
        <dbReference type="ARBA" id="ARBA00023295"/>
    </source>
</evidence>
<gene>
    <name evidence="13" type="ORF">AAL_02461</name>
</gene>
<accession>A0A166PTC7</accession>
<dbReference type="GO" id="GO:0016052">
    <property type="term" value="P:carbohydrate catabolic process"/>
    <property type="evidence" value="ECO:0007669"/>
    <property type="project" value="InterPro"/>
</dbReference>
<dbReference type="EC" id="3.2.1.101" evidence="4 10"/>
<dbReference type="AlphaFoldDB" id="A0A166PTC7"/>
<dbReference type="InterPro" id="IPR005198">
    <property type="entry name" value="Glyco_hydro_76"/>
</dbReference>
<proteinExistence type="inferred from homology"/>
<evidence type="ECO:0000256" key="4">
    <source>
        <dbReference type="ARBA" id="ARBA00012350"/>
    </source>
</evidence>
<protein>
    <recommendedName>
        <fullName evidence="4 10">Mannan endo-1,6-alpha-mannosidase</fullName>
        <ecNumber evidence="4 10">3.2.1.101</ecNumber>
    </recommendedName>
</protein>
<organism evidence="13 14">
    <name type="scientific">Moelleriella libera RCEF 2490</name>
    <dbReference type="NCBI Taxonomy" id="1081109"/>
    <lineage>
        <taxon>Eukaryota</taxon>
        <taxon>Fungi</taxon>
        <taxon>Dikarya</taxon>
        <taxon>Ascomycota</taxon>
        <taxon>Pezizomycotina</taxon>
        <taxon>Sordariomycetes</taxon>
        <taxon>Hypocreomycetidae</taxon>
        <taxon>Hypocreales</taxon>
        <taxon>Clavicipitaceae</taxon>
        <taxon>Moelleriella</taxon>
    </lineage>
</organism>
<evidence type="ECO:0000256" key="1">
    <source>
        <dbReference type="ARBA" id="ARBA00001452"/>
    </source>
</evidence>
<evidence type="ECO:0000256" key="11">
    <source>
        <dbReference type="SAM" id="MobiDB-lite"/>
    </source>
</evidence>
<dbReference type="PIRSF" id="PIRSF016302">
    <property type="entry name" value="Man_a_manosd"/>
    <property type="match status" value="1"/>
</dbReference>
<keyword evidence="5" id="KW-0732">Signal</keyword>
<evidence type="ECO:0000256" key="8">
    <source>
        <dbReference type="ARBA" id="ARBA00023180"/>
    </source>
</evidence>
<comment type="subcellular location">
    <subcellularLocation>
        <location evidence="2">Endomembrane system</location>
    </subcellularLocation>
</comment>
<feature type="transmembrane region" description="Helical" evidence="12">
    <location>
        <begin position="394"/>
        <end position="416"/>
    </location>
</feature>
<dbReference type="Pfam" id="PF03663">
    <property type="entry name" value="Glyco_hydro_76"/>
    <property type="match status" value="1"/>
</dbReference>
<evidence type="ECO:0000313" key="14">
    <source>
        <dbReference type="Proteomes" id="UP000078544"/>
    </source>
</evidence>
<dbReference type="Proteomes" id="UP000078544">
    <property type="component" value="Unassembled WGS sequence"/>
</dbReference>
<dbReference type="OrthoDB" id="4937657at2759"/>
<comment type="catalytic activity">
    <reaction evidence="1 10">
        <text>Random hydrolysis of (1-&gt;6)-alpha-D-mannosidic linkages in unbranched (1-&gt;6)-mannans.</text>
        <dbReference type="EC" id="3.2.1.101"/>
    </reaction>
</comment>
<dbReference type="EMBL" id="AZGY01000004">
    <property type="protein sequence ID" value="KZZ98910.1"/>
    <property type="molecule type" value="Genomic_DNA"/>
</dbReference>
<dbReference type="InterPro" id="IPR014480">
    <property type="entry name" value="Mannan-1_6-alpha_mannosidase"/>
</dbReference>
<dbReference type="FunFam" id="1.50.10.20:FF:000006">
    <property type="entry name" value="Mannan endo-1,6-alpha-mannosidase"/>
    <property type="match status" value="1"/>
</dbReference>
<evidence type="ECO:0000256" key="2">
    <source>
        <dbReference type="ARBA" id="ARBA00004308"/>
    </source>
</evidence>
<evidence type="ECO:0000256" key="12">
    <source>
        <dbReference type="SAM" id="Phobius"/>
    </source>
</evidence>
<keyword evidence="14" id="KW-1185">Reference proteome</keyword>
<evidence type="ECO:0000256" key="6">
    <source>
        <dbReference type="ARBA" id="ARBA00022801"/>
    </source>
</evidence>